<evidence type="ECO:0000313" key="2">
    <source>
        <dbReference type="Proteomes" id="UP001060085"/>
    </source>
</evidence>
<proteinExistence type="predicted"/>
<protein>
    <submittedName>
        <fullName evidence="1">Uncharacterized protein</fullName>
    </submittedName>
</protein>
<sequence>MPNLEPLRIKDLPSPLHVRIPEVIIQFQKNSTKRSLTFIGIQLKQKDNIPFFSIGPFHKLVQKLPTNLTEEDKNCIEWIDKQSPNSVLYVTFGSLAILESKDLVEIAWGLVQSKQPFLWVIRPGLIKRIEMDRRFACKFLRKCWKKGLNSEMGTQRKALSHFVVVHFGAIIDGTQYWRVNAMFLTHVWKMGILLDDPLNRESIGKSIRRVMVDEEGKEIKENAMNLKKKKKKILLLCRKVAIHTNPWMI</sequence>
<gene>
    <name evidence="1" type="ORF">M9H77_25521</name>
</gene>
<name>A0ACC0A749_CATRO</name>
<reference evidence="2" key="1">
    <citation type="journal article" date="2023" name="Nat. Plants">
        <title>Single-cell RNA sequencing provides a high-resolution roadmap for understanding the multicellular compartmentation of specialized metabolism.</title>
        <authorList>
            <person name="Sun S."/>
            <person name="Shen X."/>
            <person name="Li Y."/>
            <person name="Li Y."/>
            <person name="Wang S."/>
            <person name="Li R."/>
            <person name="Zhang H."/>
            <person name="Shen G."/>
            <person name="Guo B."/>
            <person name="Wei J."/>
            <person name="Xu J."/>
            <person name="St-Pierre B."/>
            <person name="Chen S."/>
            <person name="Sun C."/>
        </authorList>
    </citation>
    <scope>NUCLEOTIDE SEQUENCE [LARGE SCALE GENOMIC DNA]</scope>
</reference>
<keyword evidence="2" id="KW-1185">Reference proteome</keyword>
<comment type="caution">
    <text evidence="1">The sequence shown here is derived from an EMBL/GenBank/DDBJ whole genome shotgun (WGS) entry which is preliminary data.</text>
</comment>
<dbReference type="Proteomes" id="UP001060085">
    <property type="component" value="Linkage Group LG06"/>
</dbReference>
<organism evidence="1 2">
    <name type="scientific">Catharanthus roseus</name>
    <name type="common">Madagascar periwinkle</name>
    <name type="synonym">Vinca rosea</name>
    <dbReference type="NCBI Taxonomy" id="4058"/>
    <lineage>
        <taxon>Eukaryota</taxon>
        <taxon>Viridiplantae</taxon>
        <taxon>Streptophyta</taxon>
        <taxon>Embryophyta</taxon>
        <taxon>Tracheophyta</taxon>
        <taxon>Spermatophyta</taxon>
        <taxon>Magnoliopsida</taxon>
        <taxon>eudicotyledons</taxon>
        <taxon>Gunneridae</taxon>
        <taxon>Pentapetalae</taxon>
        <taxon>asterids</taxon>
        <taxon>lamiids</taxon>
        <taxon>Gentianales</taxon>
        <taxon>Apocynaceae</taxon>
        <taxon>Rauvolfioideae</taxon>
        <taxon>Vinceae</taxon>
        <taxon>Catharanthinae</taxon>
        <taxon>Catharanthus</taxon>
    </lineage>
</organism>
<accession>A0ACC0A749</accession>
<dbReference type="EMBL" id="CM044706">
    <property type="protein sequence ID" value="KAI5656728.1"/>
    <property type="molecule type" value="Genomic_DNA"/>
</dbReference>
<evidence type="ECO:0000313" key="1">
    <source>
        <dbReference type="EMBL" id="KAI5656728.1"/>
    </source>
</evidence>